<feature type="compositionally biased region" description="Basic residues" evidence="7">
    <location>
        <begin position="88"/>
        <end position="107"/>
    </location>
</feature>
<dbReference type="SMART" id="SM01114">
    <property type="entry name" value="CXC"/>
    <property type="match status" value="1"/>
</dbReference>
<comment type="caution">
    <text evidence="10">The sequence shown here is derived from an EMBL/GenBank/DDBJ whole genome shotgun (WGS) entry which is preliminary data.</text>
</comment>
<dbReference type="Gene3D" id="2.170.270.10">
    <property type="entry name" value="SET domain"/>
    <property type="match status" value="1"/>
</dbReference>
<dbReference type="Pfam" id="PF00856">
    <property type="entry name" value="SET"/>
    <property type="match status" value="1"/>
</dbReference>
<evidence type="ECO:0000313" key="11">
    <source>
        <dbReference type="Proteomes" id="UP001158986"/>
    </source>
</evidence>
<feature type="region of interest" description="Disordered" evidence="7">
    <location>
        <begin position="81"/>
        <end position="122"/>
    </location>
</feature>
<dbReference type="InterPro" id="IPR045318">
    <property type="entry name" value="EZH1/2-like"/>
</dbReference>
<keyword evidence="5" id="KW-0804">Transcription</keyword>
<accession>A0ABN8CNF3</accession>
<dbReference type="PROSITE" id="PS51633">
    <property type="entry name" value="CXC"/>
    <property type="match status" value="1"/>
</dbReference>
<evidence type="ECO:0000256" key="5">
    <source>
        <dbReference type="ARBA" id="ARBA00023163"/>
    </source>
</evidence>
<dbReference type="InterPro" id="IPR026489">
    <property type="entry name" value="CXC_dom"/>
</dbReference>
<keyword evidence="2" id="KW-0808">Transferase</keyword>
<proteinExistence type="predicted"/>
<comment type="catalytic activity">
    <reaction evidence="6">
        <text>L-lysyl(27)-[histone H3] + 3 S-adenosyl-L-methionine = N(6),N(6),N(6)-trimethyl-L-lysyl(27)-[histone H3] + 3 S-adenosyl-L-homocysteine + 3 H(+)</text>
        <dbReference type="Rhea" id="RHEA:60292"/>
        <dbReference type="Rhea" id="RHEA-COMP:15535"/>
        <dbReference type="Rhea" id="RHEA-COMP:15548"/>
        <dbReference type="ChEBI" id="CHEBI:15378"/>
        <dbReference type="ChEBI" id="CHEBI:29969"/>
        <dbReference type="ChEBI" id="CHEBI:57856"/>
        <dbReference type="ChEBI" id="CHEBI:59789"/>
        <dbReference type="ChEBI" id="CHEBI:61961"/>
        <dbReference type="EC" id="2.1.1.356"/>
    </reaction>
</comment>
<evidence type="ECO:0000313" key="10">
    <source>
        <dbReference type="EMBL" id="CAH0514437.1"/>
    </source>
</evidence>
<evidence type="ECO:0000256" key="6">
    <source>
        <dbReference type="ARBA" id="ARBA00048568"/>
    </source>
</evidence>
<keyword evidence="4" id="KW-0805">Transcription regulation</keyword>
<keyword evidence="1" id="KW-0489">Methyltransferase</keyword>
<evidence type="ECO:0000256" key="3">
    <source>
        <dbReference type="ARBA" id="ARBA00022691"/>
    </source>
</evidence>
<dbReference type="InterPro" id="IPR041355">
    <property type="entry name" value="Pre-SET_CXC"/>
</dbReference>
<reference evidence="10 11" key="1">
    <citation type="submission" date="2021-11" db="EMBL/GenBank/DDBJ databases">
        <authorList>
            <person name="Islam A."/>
            <person name="Islam S."/>
            <person name="Flora M.S."/>
            <person name="Rahman M."/>
            <person name="Ziaur R.M."/>
            <person name="Epstein J.H."/>
            <person name="Hassan M."/>
            <person name="Klassen M."/>
            <person name="Woodard K."/>
            <person name="Webb A."/>
            <person name="Webby R.J."/>
            <person name="El Zowalaty M.E."/>
        </authorList>
    </citation>
    <scope>NUCLEOTIDE SEQUENCE [LARGE SCALE GENOMIC DNA]</scope>
    <source>
        <strain evidence="10">Pbs1</strain>
    </source>
</reference>
<protein>
    <recommendedName>
        <fullName evidence="12">SET domain-containing protein</fullName>
    </recommendedName>
</protein>
<organism evidence="10 11">
    <name type="scientific">Peronospora belbahrii</name>
    <dbReference type="NCBI Taxonomy" id="622444"/>
    <lineage>
        <taxon>Eukaryota</taxon>
        <taxon>Sar</taxon>
        <taxon>Stramenopiles</taxon>
        <taxon>Oomycota</taxon>
        <taxon>Peronosporomycetes</taxon>
        <taxon>Peronosporales</taxon>
        <taxon>Peronosporaceae</taxon>
        <taxon>Peronospora</taxon>
    </lineage>
</organism>
<feature type="region of interest" description="Disordered" evidence="7">
    <location>
        <begin position="1048"/>
        <end position="1077"/>
    </location>
</feature>
<dbReference type="PROSITE" id="PS50280">
    <property type="entry name" value="SET"/>
    <property type="match status" value="1"/>
</dbReference>
<evidence type="ECO:0008006" key="12">
    <source>
        <dbReference type="Google" id="ProtNLM"/>
    </source>
</evidence>
<dbReference type="Pfam" id="PF18264">
    <property type="entry name" value="preSET_CXC"/>
    <property type="match status" value="1"/>
</dbReference>
<keyword evidence="11" id="KW-1185">Reference proteome</keyword>
<dbReference type="InterPro" id="IPR001214">
    <property type="entry name" value="SET_dom"/>
</dbReference>
<dbReference type="CDD" id="cd10519">
    <property type="entry name" value="SET_EZH"/>
    <property type="match status" value="1"/>
</dbReference>
<evidence type="ECO:0000256" key="1">
    <source>
        <dbReference type="ARBA" id="ARBA00022603"/>
    </source>
</evidence>
<dbReference type="PANTHER" id="PTHR45747">
    <property type="entry name" value="HISTONE-LYSINE N-METHYLTRANSFERASE E(Z)"/>
    <property type="match status" value="1"/>
</dbReference>
<gene>
    <name evidence="10" type="ORF">PBS001_LOCUS1187</name>
</gene>
<dbReference type="InterPro" id="IPR033467">
    <property type="entry name" value="Tesmin/TSO1-like_CXC"/>
</dbReference>
<evidence type="ECO:0000259" key="8">
    <source>
        <dbReference type="PROSITE" id="PS50280"/>
    </source>
</evidence>
<feature type="domain" description="CXC" evidence="9">
    <location>
        <begin position="799"/>
        <end position="901"/>
    </location>
</feature>
<name>A0ABN8CNF3_9STRA</name>
<dbReference type="SMART" id="SM00317">
    <property type="entry name" value="SET"/>
    <property type="match status" value="1"/>
</dbReference>
<feature type="domain" description="SET" evidence="8">
    <location>
        <begin position="920"/>
        <end position="1036"/>
    </location>
</feature>
<dbReference type="EMBL" id="CAKLCB010000072">
    <property type="protein sequence ID" value="CAH0514437.1"/>
    <property type="molecule type" value="Genomic_DNA"/>
</dbReference>
<evidence type="ECO:0000259" key="9">
    <source>
        <dbReference type="PROSITE" id="PS51633"/>
    </source>
</evidence>
<sequence length="1077" mass="121968">MKVQETHVINLIDVSDDDSATDSRKRSRESSFELRRTHRKTEGRVFYGEVMAQEREMERIHYEMSRQHQSAPMQLRKSEMVESSINRMKQKRAEKRRSARQKFRRNMSPRSPEGGPQLPVRGGVSLVNLEGEDAPLEHKRRFVRDEDAIQDASLHSTAWRNVKLKDAPKNFLPDREGILQPFACEMNAALDNFNEDFKSKCQVLIGFLKPKSMTMTFGTLEEARDVVVQMDNRVRQVIDEAIPLVKKYHAARVKTIIANARQQIATYLEDRPVVHAKTMATIVGLPLQISRLEKVAARRLLRNCELVLNDENRPHYSVARNESGYSENVYPRVVIHLRKIPSVPRSTTCVLACGAHRVEDDPIIRFVPYFSAESNARSKEPLVSIMDPCKDALFGLDDEVREFVLRYTVNACGCDQSVFDALQRTGTFMQPFANYADICDRVTREKLYKRHLRDLEVQQNSDNLSAHRKRVLAIILDKCRELQVGTHLRGRLEPLPLHLVLNYLQRGEELGLRDVSSEQYRELVTKYQDFFCRRCCVYSCRNHGREQPVPIVRVDPQYPVVKGAINLWRQIEKEQLPSIEDSDVDTDGEEIIEGDEPMQVMMATTNSSVNEEMQQACDVASTVGGESTRRSVRAQTAASTKASSKLNADRVHIKELVRSKTADVSEYLGLDGVYQTITQDKKLELFSVGNRCGSHCSKLQRQTIQRDEPHGFSSTIQVKPWRGSEIALLKKLADCVGLNTCVLAVLIATRSCTDVADFFQKCKRITQGDLEELVLLQNGGRHRERSNGVYGNHYEHLYRTRSQRMKDRGANHEYVPCNHSGGSCDSALCSCMRRDHYCEKSCGCSPDCSNRFPGCHCEEGQCRTSKCPCYFAARECDPDICTSCGASELPVVMAAGESKSQTIAQLKICGNVNILRGKMCKIGVSTSATHGWGAYALENVKKGKFMYEYTGSLLSQDEAERRGNVYDKMTISFLFDLTEDTVVDATRKGNKSKFANHSSTEPKCFARIMHVNGDHRIGIYAKEDIVAGEELFFDYGYSGVIPDWSQARIGSSKDTTPTEEDDDTKANVVDVKEEHKS</sequence>
<evidence type="ECO:0000256" key="7">
    <source>
        <dbReference type="SAM" id="MobiDB-lite"/>
    </source>
</evidence>
<dbReference type="InterPro" id="IPR046341">
    <property type="entry name" value="SET_dom_sf"/>
</dbReference>
<dbReference type="SUPFAM" id="SSF82199">
    <property type="entry name" value="SET domain"/>
    <property type="match status" value="1"/>
</dbReference>
<dbReference type="Proteomes" id="UP001158986">
    <property type="component" value="Unassembled WGS sequence"/>
</dbReference>
<dbReference type="PANTHER" id="PTHR45747:SF4">
    <property type="entry name" value="HISTONE-LYSINE N-METHYLTRANSFERASE E(Z)"/>
    <property type="match status" value="1"/>
</dbReference>
<evidence type="ECO:0000256" key="2">
    <source>
        <dbReference type="ARBA" id="ARBA00022679"/>
    </source>
</evidence>
<keyword evidence="3" id="KW-0949">S-adenosyl-L-methionine</keyword>
<evidence type="ECO:0000256" key="4">
    <source>
        <dbReference type="ARBA" id="ARBA00023015"/>
    </source>
</evidence>